<evidence type="ECO:0000256" key="2">
    <source>
        <dbReference type="ARBA" id="ARBA00022737"/>
    </source>
</evidence>
<dbReference type="InterPro" id="IPR013519">
    <property type="entry name" value="Int_alpha_beta-p"/>
</dbReference>
<dbReference type="GO" id="GO:0007155">
    <property type="term" value="P:cell adhesion"/>
    <property type="evidence" value="ECO:0007669"/>
    <property type="project" value="InterPro"/>
</dbReference>
<evidence type="ECO:0000313" key="6">
    <source>
        <dbReference type="Proteomes" id="UP000320390"/>
    </source>
</evidence>
<proteinExistence type="predicted"/>
<reference evidence="5 6" key="1">
    <citation type="submission" date="2019-02" db="EMBL/GenBank/DDBJ databases">
        <title>Deep-cultivation of Planctomycetes and their phenomic and genomic characterization uncovers novel biology.</title>
        <authorList>
            <person name="Wiegand S."/>
            <person name="Jogler M."/>
            <person name="Boedeker C."/>
            <person name="Pinto D."/>
            <person name="Vollmers J."/>
            <person name="Rivas-Marin E."/>
            <person name="Kohn T."/>
            <person name="Peeters S.H."/>
            <person name="Heuer A."/>
            <person name="Rast P."/>
            <person name="Oberbeckmann S."/>
            <person name="Bunk B."/>
            <person name="Jeske O."/>
            <person name="Meyerdierks A."/>
            <person name="Storesund J.E."/>
            <person name="Kallscheuer N."/>
            <person name="Luecker S."/>
            <person name="Lage O.M."/>
            <person name="Pohl T."/>
            <person name="Merkel B.J."/>
            <person name="Hornburger P."/>
            <person name="Mueller R.-W."/>
            <person name="Bruemmer F."/>
            <person name="Labrenz M."/>
            <person name="Spormann A.M."/>
            <person name="Op den Camp H."/>
            <person name="Overmann J."/>
            <person name="Amann R."/>
            <person name="Jetten M.S.M."/>
            <person name="Mascher T."/>
            <person name="Medema M.H."/>
            <person name="Devos D.P."/>
            <person name="Kaster A.-K."/>
            <person name="Ovreas L."/>
            <person name="Rohde M."/>
            <person name="Galperin M.Y."/>
            <person name="Jogler C."/>
        </authorList>
    </citation>
    <scope>NUCLEOTIDE SEQUENCE [LARGE SCALE GENOMIC DNA]</scope>
    <source>
        <strain evidence="5 6">Poly30</strain>
    </source>
</reference>
<keyword evidence="2" id="KW-0677">Repeat</keyword>
<name>A0A518EMH1_9BACT</name>
<dbReference type="PANTHER" id="PTHR23221:SF7">
    <property type="entry name" value="PHOSPHATIDYLINOSITOL-GLYCAN-SPECIFIC PHOSPHOLIPASE D"/>
    <property type="match status" value="1"/>
</dbReference>
<evidence type="ECO:0000313" key="5">
    <source>
        <dbReference type="EMBL" id="QDV05292.1"/>
    </source>
</evidence>
<dbReference type="AlphaFoldDB" id="A0A518EMH1"/>
<protein>
    <submittedName>
        <fullName evidence="5">FG-GAP repeat protein</fullName>
    </submittedName>
</protein>
<evidence type="ECO:0000256" key="4">
    <source>
        <dbReference type="ARBA" id="ARBA00023180"/>
    </source>
</evidence>
<sequence>MNLRMQLCRTSLSISLIAAGIWTVCVPIASGQRLLREHMGASIPLQNGGVTGDALAFSRPLGDVNGDGFDDYILVGLKNREFSGWYEFRSGLNGALLAPRYTSLIPGPFGDNVVLVGDFNGDGREDLVRTSPVNSIEVADLWSGATIAGLSTGVAIFGYGGTVVPLGDINGDGFDDVAVAERSGAERIGIHLGPSGVLVMEFTSFGAGSLSVASSGDLNGDGIADLLIGDFFFNDEVRAVSMADFSTLYTIHADGGCRCLGASFYTWAMAALSDIDGDGVRDFAVSAPAGNSSGNSSGRGFLEFRSGRTGAFLRRVDEPFPRQFEMLGINYVNHDIGKFGLYMHSGGDFNGDGYEDLVVGSPERYRYLDSSGFGAVTVISGYTGEVLVDATPLGQTESTIRRFAEGFLIGDLDGDGLDELAIGWAQDSEGGPQSGQVWIYRGSAGDALSYCPAPLHSGGKSARLQLDGSLSLINDDMWLQVYDGLPGSLCLFLAAAGTHSSPTGTNGLCLGNQGEFRLGQPTLTRLDGLAETELDVTNAPYAASWFPGSTWTLQAVFRDTGAAVPLGRTNALALQWGW</sequence>
<dbReference type="InterPro" id="IPR000413">
    <property type="entry name" value="Integrin_alpha"/>
</dbReference>
<dbReference type="Proteomes" id="UP000320390">
    <property type="component" value="Chromosome"/>
</dbReference>
<evidence type="ECO:0000256" key="3">
    <source>
        <dbReference type="ARBA" id="ARBA00022801"/>
    </source>
</evidence>
<dbReference type="InterPro" id="IPR028994">
    <property type="entry name" value="Integrin_alpha_N"/>
</dbReference>
<gene>
    <name evidence="5" type="ORF">Poly30_07880</name>
</gene>
<keyword evidence="6" id="KW-1185">Reference proteome</keyword>
<keyword evidence="3" id="KW-0378">Hydrolase</keyword>
<dbReference type="SUPFAM" id="SSF69318">
    <property type="entry name" value="Integrin alpha N-terminal domain"/>
    <property type="match status" value="2"/>
</dbReference>
<dbReference type="InterPro" id="IPR013517">
    <property type="entry name" value="FG-GAP"/>
</dbReference>
<keyword evidence="4" id="KW-0325">Glycoprotein</keyword>
<dbReference type="Gene3D" id="2.130.10.130">
    <property type="entry name" value="Integrin alpha, N-terminal"/>
    <property type="match status" value="3"/>
</dbReference>
<dbReference type="PANTHER" id="PTHR23221">
    <property type="entry name" value="GLYCOSYLPHOSPHATIDYLINOSITOL PHOSPHOLIPASE D"/>
    <property type="match status" value="1"/>
</dbReference>
<dbReference type="GO" id="GO:0016787">
    <property type="term" value="F:hydrolase activity"/>
    <property type="evidence" value="ECO:0007669"/>
    <property type="project" value="UniProtKB-KW"/>
</dbReference>
<accession>A0A518EMH1</accession>
<dbReference type="OrthoDB" id="292698at2"/>
<organism evidence="5 6">
    <name type="scientific">Saltatorellus ferox</name>
    <dbReference type="NCBI Taxonomy" id="2528018"/>
    <lineage>
        <taxon>Bacteria</taxon>
        <taxon>Pseudomonadati</taxon>
        <taxon>Planctomycetota</taxon>
        <taxon>Planctomycetia</taxon>
        <taxon>Planctomycetia incertae sedis</taxon>
        <taxon>Saltatorellus</taxon>
    </lineage>
</organism>
<dbReference type="EMBL" id="CP036434">
    <property type="protein sequence ID" value="QDV05292.1"/>
    <property type="molecule type" value="Genomic_DNA"/>
</dbReference>
<dbReference type="PRINTS" id="PR01185">
    <property type="entry name" value="INTEGRINA"/>
</dbReference>
<dbReference type="GO" id="GO:0008305">
    <property type="term" value="C:integrin complex"/>
    <property type="evidence" value="ECO:0007669"/>
    <property type="project" value="InterPro"/>
</dbReference>
<dbReference type="SMART" id="SM00191">
    <property type="entry name" value="Int_alpha"/>
    <property type="match status" value="5"/>
</dbReference>
<keyword evidence="1" id="KW-0732">Signal</keyword>
<dbReference type="Pfam" id="PF01839">
    <property type="entry name" value="FG-GAP"/>
    <property type="match status" value="3"/>
</dbReference>
<evidence type="ECO:0000256" key="1">
    <source>
        <dbReference type="ARBA" id="ARBA00022729"/>
    </source>
</evidence>
<dbReference type="Pfam" id="PF13517">
    <property type="entry name" value="FG-GAP_3"/>
    <property type="match status" value="2"/>
</dbReference>